<dbReference type="OrthoDB" id="3235454at2759"/>
<dbReference type="Proteomes" id="UP000015241">
    <property type="component" value="Unassembled WGS sequence"/>
</dbReference>
<evidence type="ECO:0000313" key="2">
    <source>
        <dbReference type="EMBL" id="EPS97308.1"/>
    </source>
</evidence>
<reference evidence="2 3" key="1">
    <citation type="journal article" date="2012" name="Science">
        <title>The Paleozoic origin of enzymatic lignin decomposition reconstructed from 31 fungal genomes.</title>
        <authorList>
            <person name="Floudas D."/>
            <person name="Binder M."/>
            <person name="Riley R."/>
            <person name="Barry K."/>
            <person name="Blanchette R.A."/>
            <person name="Henrissat B."/>
            <person name="Martinez A.T."/>
            <person name="Otillar R."/>
            <person name="Spatafora J.W."/>
            <person name="Yadav J.S."/>
            <person name="Aerts A."/>
            <person name="Benoit I."/>
            <person name="Boyd A."/>
            <person name="Carlson A."/>
            <person name="Copeland A."/>
            <person name="Coutinho P.M."/>
            <person name="de Vries R.P."/>
            <person name="Ferreira P."/>
            <person name="Findley K."/>
            <person name="Foster B."/>
            <person name="Gaskell J."/>
            <person name="Glotzer D."/>
            <person name="Gorecki P."/>
            <person name="Heitman J."/>
            <person name="Hesse C."/>
            <person name="Hori C."/>
            <person name="Igarashi K."/>
            <person name="Jurgens J.A."/>
            <person name="Kallen N."/>
            <person name="Kersten P."/>
            <person name="Kohler A."/>
            <person name="Kuees U."/>
            <person name="Kumar T.K.A."/>
            <person name="Kuo A."/>
            <person name="LaButti K."/>
            <person name="Larrondo L.F."/>
            <person name="Lindquist E."/>
            <person name="Ling A."/>
            <person name="Lombard V."/>
            <person name="Lucas S."/>
            <person name="Lundell T."/>
            <person name="Martin R."/>
            <person name="McLaughlin D.J."/>
            <person name="Morgenstern I."/>
            <person name="Morin E."/>
            <person name="Murat C."/>
            <person name="Nagy L.G."/>
            <person name="Nolan M."/>
            <person name="Ohm R.A."/>
            <person name="Patyshakuliyeva A."/>
            <person name="Rokas A."/>
            <person name="Ruiz-Duenas F.J."/>
            <person name="Sabat G."/>
            <person name="Salamov A."/>
            <person name="Samejima M."/>
            <person name="Schmutz J."/>
            <person name="Slot J.C."/>
            <person name="St John F."/>
            <person name="Stenlid J."/>
            <person name="Sun H."/>
            <person name="Sun S."/>
            <person name="Syed K."/>
            <person name="Tsang A."/>
            <person name="Wiebenga A."/>
            <person name="Young D."/>
            <person name="Pisabarro A."/>
            <person name="Eastwood D.C."/>
            <person name="Martin F."/>
            <person name="Cullen D."/>
            <person name="Grigoriev I.V."/>
            <person name="Hibbett D.S."/>
        </authorList>
    </citation>
    <scope>NUCLEOTIDE SEQUENCE</scope>
    <source>
        <strain evidence="3">FP-58527</strain>
    </source>
</reference>
<dbReference type="HOGENOM" id="CLU_132753_0_0_1"/>
<keyword evidence="3" id="KW-1185">Reference proteome</keyword>
<feature type="coiled-coil region" evidence="1">
    <location>
        <begin position="60"/>
        <end position="87"/>
    </location>
</feature>
<dbReference type="AlphaFoldDB" id="S8E1Q4"/>
<evidence type="ECO:0000313" key="3">
    <source>
        <dbReference type="Proteomes" id="UP000015241"/>
    </source>
</evidence>
<name>S8E1Q4_FOMSC</name>
<protein>
    <submittedName>
        <fullName evidence="2">Uncharacterized protein</fullName>
    </submittedName>
</protein>
<dbReference type="eggNOG" id="ENOG502T1HK">
    <property type="taxonomic scope" value="Eukaryota"/>
</dbReference>
<organism evidence="2 3">
    <name type="scientific">Fomitopsis schrenkii</name>
    <name type="common">Brown rot fungus</name>
    <dbReference type="NCBI Taxonomy" id="2126942"/>
    <lineage>
        <taxon>Eukaryota</taxon>
        <taxon>Fungi</taxon>
        <taxon>Dikarya</taxon>
        <taxon>Basidiomycota</taxon>
        <taxon>Agaricomycotina</taxon>
        <taxon>Agaricomycetes</taxon>
        <taxon>Polyporales</taxon>
        <taxon>Fomitopsis</taxon>
    </lineage>
</organism>
<evidence type="ECO:0000256" key="1">
    <source>
        <dbReference type="SAM" id="Coils"/>
    </source>
</evidence>
<dbReference type="InParanoid" id="S8E1Q4"/>
<gene>
    <name evidence="2" type="ORF">FOMPIDRAFT_1052520</name>
</gene>
<sequence length="128" mass="14801">MAVVAQTMQSSWEKQRKEKEIAFFKNAQNTLDECLASHREDFLGAVADMNAAYEKFVQDYAVVEDEIRKLLLQLSREQQKIRDLAEAKHKKMVESEKVRERGHVQGMAVAKKAMEDFNRLANSLHMSE</sequence>
<proteinExistence type="predicted"/>
<keyword evidence="1" id="KW-0175">Coiled coil</keyword>
<accession>S8E1Q4</accession>
<dbReference type="EMBL" id="KE504177">
    <property type="protein sequence ID" value="EPS97308.1"/>
    <property type="molecule type" value="Genomic_DNA"/>
</dbReference>